<dbReference type="Proteomes" id="UP000732619">
    <property type="component" value="Unassembled WGS sequence"/>
</dbReference>
<sequence length="108" mass="12859">MAKLLNNLEYAKLLILIYSKSDYQKEKALLLYRYVSYHLINGHFNDGYIEKLAMDLKLINPEKRDIIPDTSGVRFQENLKEMDNVFTQFELIEIKTTVFEIFTHGFYK</sequence>
<reference evidence="1" key="1">
    <citation type="submission" date="2019-04" db="EMBL/GenBank/DDBJ databases">
        <title>Evolution of Biomass-Degrading Anaerobic Consortia Revealed by Metagenomics.</title>
        <authorList>
            <person name="Peng X."/>
        </authorList>
    </citation>
    <scope>NUCLEOTIDE SEQUENCE</scope>
    <source>
        <strain evidence="1">SIG14</strain>
    </source>
</reference>
<protein>
    <submittedName>
        <fullName evidence="1">Uncharacterized protein</fullName>
    </submittedName>
</protein>
<organism evidence="1 2">
    <name type="scientific">Methanobrevibacter olleyae</name>
    <dbReference type="NCBI Taxonomy" id="294671"/>
    <lineage>
        <taxon>Archaea</taxon>
        <taxon>Methanobacteriati</taxon>
        <taxon>Methanobacteriota</taxon>
        <taxon>Methanomada group</taxon>
        <taxon>Methanobacteria</taxon>
        <taxon>Methanobacteriales</taxon>
        <taxon>Methanobacteriaceae</taxon>
        <taxon>Methanobrevibacter</taxon>
    </lineage>
</organism>
<proteinExistence type="predicted"/>
<evidence type="ECO:0000313" key="1">
    <source>
        <dbReference type="EMBL" id="MBE6513397.1"/>
    </source>
</evidence>
<dbReference type="EMBL" id="SUTG01000089">
    <property type="protein sequence ID" value="MBE6513397.1"/>
    <property type="molecule type" value="Genomic_DNA"/>
</dbReference>
<dbReference type="AlphaFoldDB" id="A0A8T3VRP4"/>
<name>A0A8T3VRP4_METOL</name>
<gene>
    <name evidence="1" type="ORF">E7Z75_09725</name>
</gene>
<evidence type="ECO:0000313" key="2">
    <source>
        <dbReference type="Proteomes" id="UP000732619"/>
    </source>
</evidence>
<comment type="caution">
    <text evidence="1">The sequence shown here is derived from an EMBL/GenBank/DDBJ whole genome shotgun (WGS) entry which is preliminary data.</text>
</comment>
<accession>A0A8T3VRP4</accession>